<dbReference type="InterPro" id="IPR005018">
    <property type="entry name" value="DOMON_domain"/>
</dbReference>
<reference evidence="10 11" key="1">
    <citation type="submission" date="2024-05" db="EMBL/GenBank/DDBJ databases">
        <title>Genome sequencing and assembly of Indian major carp, Cirrhinus mrigala (Hamilton, 1822).</title>
        <authorList>
            <person name="Mohindra V."/>
            <person name="Chowdhury L.M."/>
            <person name="Lal K."/>
            <person name="Jena J.K."/>
        </authorList>
    </citation>
    <scope>NUCLEOTIDE SEQUENCE [LARGE SCALE GENOMIC DNA]</scope>
    <source>
        <strain evidence="10">CM1030</strain>
        <tissue evidence="10">Blood</tissue>
    </source>
</reference>
<comment type="cofactor">
    <cofactor evidence="1">
        <name>Cu(2+)</name>
        <dbReference type="ChEBI" id="CHEBI:29036"/>
    </cofactor>
</comment>
<comment type="caution">
    <text evidence="10">The sequence shown here is derived from an EMBL/GenBank/DDBJ whole genome shotgun (WGS) entry which is preliminary data.</text>
</comment>
<evidence type="ECO:0000313" key="10">
    <source>
        <dbReference type="EMBL" id="KAL0182183.1"/>
    </source>
</evidence>
<evidence type="ECO:0000256" key="8">
    <source>
        <dbReference type="SAM" id="Phobius"/>
    </source>
</evidence>
<name>A0ABD0Q7C2_CIRMR</name>
<feature type="domain" description="DOMON" evidence="9">
    <location>
        <begin position="53"/>
        <end position="109"/>
    </location>
</feature>
<dbReference type="InterPro" id="IPR000945">
    <property type="entry name" value="DBH-like"/>
</dbReference>
<proteinExistence type="predicted"/>
<protein>
    <recommendedName>
        <fullName evidence="9">DOMON domain-containing protein</fullName>
    </recommendedName>
</protein>
<dbReference type="InterPro" id="IPR028460">
    <property type="entry name" value="Tbh/DBH"/>
</dbReference>
<keyword evidence="3" id="KW-0479">Metal-binding</keyword>
<dbReference type="GO" id="GO:0004497">
    <property type="term" value="F:monooxygenase activity"/>
    <property type="evidence" value="ECO:0007669"/>
    <property type="project" value="UniProtKB-KW"/>
</dbReference>
<keyword evidence="8" id="KW-1133">Transmembrane helix</keyword>
<evidence type="ECO:0000256" key="7">
    <source>
        <dbReference type="ARBA" id="ARBA00023033"/>
    </source>
</evidence>
<keyword evidence="6" id="KW-0186">Copper</keyword>
<organism evidence="10 11">
    <name type="scientific">Cirrhinus mrigala</name>
    <name type="common">Mrigala</name>
    <dbReference type="NCBI Taxonomy" id="683832"/>
    <lineage>
        <taxon>Eukaryota</taxon>
        <taxon>Metazoa</taxon>
        <taxon>Chordata</taxon>
        <taxon>Craniata</taxon>
        <taxon>Vertebrata</taxon>
        <taxon>Euteleostomi</taxon>
        <taxon>Actinopterygii</taxon>
        <taxon>Neopterygii</taxon>
        <taxon>Teleostei</taxon>
        <taxon>Ostariophysi</taxon>
        <taxon>Cypriniformes</taxon>
        <taxon>Cyprinidae</taxon>
        <taxon>Labeoninae</taxon>
        <taxon>Labeonini</taxon>
        <taxon>Cirrhinus</taxon>
    </lineage>
</organism>
<evidence type="ECO:0000256" key="3">
    <source>
        <dbReference type="ARBA" id="ARBA00022723"/>
    </source>
</evidence>
<dbReference type="AlphaFoldDB" id="A0ABD0Q7C2"/>
<keyword evidence="5" id="KW-0560">Oxidoreductase</keyword>
<dbReference type="GO" id="GO:0046872">
    <property type="term" value="F:metal ion binding"/>
    <property type="evidence" value="ECO:0007669"/>
    <property type="project" value="UniProtKB-KW"/>
</dbReference>
<evidence type="ECO:0000256" key="1">
    <source>
        <dbReference type="ARBA" id="ARBA00001973"/>
    </source>
</evidence>
<evidence type="ECO:0000256" key="6">
    <source>
        <dbReference type="ARBA" id="ARBA00023008"/>
    </source>
</evidence>
<dbReference type="EMBL" id="JAMKFB020000010">
    <property type="protein sequence ID" value="KAL0182183.1"/>
    <property type="molecule type" value="Genomic_DNA"/>
</dbReference>
<keyword evidence="8" id="KW-0472">Membrane</keyword>
<dbReference type="PRINTS" id="PR00767">
    <property type="entry name" value="DBMONOXGNASE"/>
</dbReference>
<evidence type="ECO:0000256" key="4">
    <source>
        <dbReference type="ARBA" id="ARBA00022896"/>
    </source>
</evidence>
<dbReference type="PROSITE" id="PS50836">
    <property type="entry name" value="DOMON"/>
    <property type="match status" value="1"/>
</dbReference>
<evidence type="ECO:0000259" key="9">
    <source>
        <dbReference type="PROSITE" id="PS50836"/>
    </source>
</evidence>
<gene>
    <name evidence="10" type="ORF">M9458_021558</name>
</gene>
<feature type="non-terminal residue" evidence="10">
    <location>
        <position position="109"/>
    </location>
</feature>
<dbReference type="GO" id="GO:0031418">
    <property type="term" value="F:L-ascorbic acid binding"/>
    <property type="evidence" value="ECO:0007669"/>
    <property type="project" value="UniProtKB-KW"/>
</dbReference>
<comment type="subcellular location">
    <subcellularLocation>
        <location evidence="2">Cytoplasmic vesicle</location>
        <location evidence="2">Secretory vesicle membrane</location>
        <topology evidence="2">Single-pass membrane protein</topology>
    </subcellularLocation>
</comment>
<evidence type="ECO:0000256" key="2">
    <source>
        <dbReference type="ARBA" id="ARBA00004160"/>
    </source>
</evidence>
<accession>A0ABD0Q7C2</accession>
<keyword evidence="7" id="KW-0503">Monooxygenase</keyword>
<sequence>MRLLNKDLRLQDVTLMYLTVLATVVVLLVASYQAPAVHSRPTLAYHIPLDPLGQLELSWNISYPTQEVYLELKVKELHHGILLGMSDRGEPTNADLVLLWDDGHKSYFG</sequence>
<dbReference type="GO" id="GO:0030658">
    <property type="term" value="C:transport vesicle membrane"/>
    <property type="evidence" value="ECO:0007669"/>
    <property type="project" value="UniProtKB-SubCell"/>
</dbReference>
<evidence type="ECO:0000313" key="11">
    <source>
        <dbReference type="Proteomes" id="UP001529510"/>
    </source>
</evidence>
<dbReference type="Proteomes" id="UP001529510">
    <property type="component" value="Unassembled WGS sequence"/>
</dbReference>
<evidence type="ECO:0000256" key="5">
    <source>
        <dbReference type="ARBA" id="ARBA00023002"/>
    </source>
</evidence>
<keyword evidence="8" id="KW-0812">Transmembrane</keyword>
<dbReference type="PANTHER" id="PTHR10157:SF29">
    <property type="entry name" value="DOPAMINE BETA-HYDROXYLASE"/>
    <property type="match status" value="1"/>
</dbReference>
<keyword evidence="11" id="KW-1185">Reference proteome</keyword>
<feature type="transmembrane region" description="Helical" evidence="8">
    <location>
        <begin position="12"/>
        <end position="32"/>
    </location>
</feature>
<keyword evidence="4" id="KW-0847">Vitamin C</keyword>
<dbReference type="PANTHER" id="PTHR10157">
    <property type="entry name" value="DOPAMINE BETA HYDROXYLASE RELATED"/>
    <property type="match status" value="1"/>
</dbReference>